<feature type="region of interest" description="Disordered" evidence="1">
    <location>
        <begin position="1"/>
        <end position="32"/>
    </location>
</feature>
<reference evidence="2 3" key="1">
    <citation type="submission" date="2018-06" db="EMBL/GenBank/DDBJ databases">
        <title>WGS assembly of Brassica rapa FPsc.</title>
        <authorList>
            <person name="Bowman J."/>
            <person name="Kohchi T."/>
            <person name="Yamato K."/>
            <person name="Jenkins J."/>
            <person name="Shu S."/>
            <person name="Ishizaki K."/>
            <person name="Yamaoka S."/>
            <person name="Nishihama R."/>
            <person name="Nakamura Y."/>
            <person name="Berger F."/>
            <person name="Adam C."/>
            <person name="Aki S."/>
            <person name="Althoff F."/>
            <person name="Araki T."/>
            <person name="Arteaga-Vazquez M."/>
            <person name="Balasubrmanian S."/>
            <person name="Bauer D."/>
            <person name="Boehm C."/>
            <person name="Briginshaw L."/>
            <person name="Caballero-Perez J."/>
            <person name="Catarino B."/>
            <person name="Chen F."/>
            <person name="Chiyoda S."/>
            <person name="Chovatia M."/>
            <person name="Davies K."/>
            <person name="Delmans M."/>
            <person name="Demura T."/>
            <person name="Dierschke T."/>
            <person name="Dolan L."/>
            <person name="Dorantes-Acosta A."/>
            <person name="Eklund D."/>
            <person name="Florent S."/>
            <person name="Flores-Sandoval E."/>
            <person name="Fujiyama A."/>
            <person name="Fukuzawa H."/>
            <person name="Galik B."/>
            <person name="Grimanelli D."/>
            <person name="Grimwood J."/>
            <person name="Grossniklaus U."/>
            <person name="Hamada T."/>
            <person name="Haseloff J."/>
            <person name="Hetherington A."/>
            <person name="Higo A."/>
            <person name="Hirakawa Y."/>
            <person name="Hundley H."/>
            <person name="Ikeda Y."/>
            <person name="Inoue K."/>
            <person name="Inoue S."/>
            <person name="Ishida S."/>
            <person name="Jia Q."/>
            <person name="Kakita M."/>
            <person name="Kanazawa T."/>
            <person name="Kawai Y."/>
            <person name="Kawashima T."/>
            <person name="Kennedy M."/>
            <person name="Kinose K."/>
            <person name="Kinoshita T."/>
            <person name="Kohara Y."/>
            <person name="Koide E."/>
            <person name="Komatsu K."/>
            <person name="Kopischke S."/>
            <person name="Kubo M."/>
            <person name="Kyozuka J."/>
            <person name="Lagercrantz U."/>
            <person name="Lin S."/>
            <person name="Lindquist E."/>
            <person name="Lipzen A."/>
            <person name="Lu C."/>
            <person name="Luna E."/>
            <person name="Martienssen R."/>
            <person name="Minamino N."/>
            <person name="Mizutani M."/>
            <person name="Mizutani M."/>
            <person name="Mochizuki N."/>
            <person name="Monte I."/>
            <person name="Mosher R."/>
            <person name="Nagasaki H."/>
            <person name="Nakagami H."/>
            <person name="Naramoto S."/>
            <person name="Nishitani K."/>
            <person name="Ohtani M."/>
            <person name="Okamoto T."/>
            <person name="Okumura M."/>
            <person name="Phillips J."/>
            <person name="Pollak B."/>
            <person name="Reinders A."/>
            <person name="Roevekamp M."/>
            <person name="Sano R."/>
            <person name="Sawa S."/>
            <person name="Schmid M."/>
            <person name="Shirakawa M."/>
            <person name="Solano R."/>
            <person name="Spunde A."/>
            <person name="Suetsugu N."/>
            <person name="Sugano S."/>
            <person name="Sugiyama A."/>
            <person name="Sun R."/>
            <person name="Suzuki Y."/>
            <person name="Takenaka M."/>
            <person name="Takezawa D."/>
            <person name="Tomogane H."/>
            <person name="Tsuzuki M."/>
            <person name="Ueda T."/>
            <person name="Umeda M."/>
            <person name="Ward J."/>
            <person name="Watanabe Y."/>
            <person name="Yazaki K."/>
            <person name="Yokoyama R."/>
            <person name="Yoshitake Y."/>
            <person name="Yotsui I."/>
            <person name="Zachgo S."/>
            <person name="Schmutz J."/>
        </authorList>
    </citation>
    <scope>NUCLEOTIDE SEQUENCE [LARGE SCALE GENOMIC DNA]</scope>
    <source>
        <strain evidence="3">cv. B-3</strain>
    </source>
</reference>
<dbReference type="EMBL" id="CM010628">
    <property type="protein sequence ID" value="RID80497.1"/>
    <property type="molecule type" value="Genomic_DNA"/>
</dbReference>
<evidence type="ECO:0000313" key="2">
    <source>
        <dbReference type="EMBL" id="RID80497.1"/>
    </source>
</evidence>
<accession>A0A398AS04</accession>
<proteinExistence type="predicted"/>
<dbReference type="Proteomes" id="UP000264353">
    <property type="component" value="Chromosome A1"/>
</dbReference>
<evidence type="ECO:0000313" key="3">
    <source>
        <dbReference type="Proteomes" id="UP000264353"/>
    </source>
</evidence>
<dbReference type="AlphaFoldDB" id="A0A398AS04"/>
<organism evidence="2 3">
    <name type="scientific">Brassica campestris</name>
    <name type="common">Field mustard</name>
    <dbReference type="NCBI Taxonomy" id="3711"/>
    <lineage>
        <taxon>Eukaryota</taxon>
        <taxon>Viridiplantae</taxon>
        <taxon>Streptophyta</taxon>
        <taxon>Embryophyta</taxon>
        <taxon>Tracheophyta</taxon>
        <taxon>Spermatophyta</taxon>
        <taxon>Magnoliopsida</taxon>
        <taxon>eudicotyledons</taxon>
        <taxon>Gunneridae</taxon>
        <taxon>Pentapetalae</taxon>
        <taxon>rosids</taxon>
        <taxon>malvids</taxon>
        <taxon>Brassicales</taxon>
        <taxon>Brassicaceae</taxon>
        <taxon>Brassiceae</taxon>
        <taxon>Brassica</taxon>
    </lineage>
</organism>
<protein>
    <submittedName>
        <fullName evidence="2">Uncharacterized protein</fullName>
    </submittedName>
</protein>
<evidence type="ECO:0000256" key="1">
    <source>
        <dbReference type="SAM" id="MobiDB-lite"/>
    </source>
</evidence>
<name>A0A398AS04_BRACM</name>
<sequence length="54" mass="6271">MTRTTGFSSKHNNRQHDDGSITNNNNNNNNPTIHKWMIEQCILWNEETNPLSMA</sequence>
<gene>
    <name evidence="2" type="ORF">BRARA_A03157</name>
</gene>
<feature type="compositionally biased region" description="Polar residues" evidence="1">
    <location>
        <begin position="1"/>
        <end position="10"/>
    </location>
</feature>